<organism evidence="5 6">
    <name type="scientific">Halomonas elongata</name>
    <dbReference type="NCBI Taxonomy" id="2746"/>
    <lineage>
        <taxon>Bacteria</taxon>
        <taxon>Pseudomonadati</taxon>
        <taxon>Pseudomonadota</taxon>
        <taxon>Gammaproteobacteria</taxon>
        <taxon>Oceanospirillales</taxon>
        <taxon>Halomonadaceae</taxon>
        <taxon>Halomonas</taxon>
    </lineage>
</organism>
<feature type="transmembrane region" description="Helical" evidence="4">
    <location>
        <begin position="35"/>
        <end position="56"/>
    </location>
</feature>
<evidence type="ECO:0000256" key="2">
    <source>
        <dbReference type="ARBA" id="ARBA00023225"/>
    </source>
</evidence>
<dbReference type="PANTHER" id="PTHR30531:SF12">
    <property type="entry name" value="FLAGELLAR BIOSYNTHETIC PROTEIN FLHB"/>
    <property type="match status" value="1"/>
</dbReference>
<dbReference type="PATRIC" id="fig|2746.7.peg.4658"/>
<comment type="caution">
    <text evidence="5">The sequence shown here is derived from an EMBL/GenBank/DDBJ whole genome shotgun (WGS) entry which is preliminary data.</text>
</comment>
<feature type="compositionally biased region" description="Acidic residues" evidence="3">
    <location>
        <begin position="1"/>
        <end position="12"/>
    </location>
</feature>
<dbReference type="GO" id="GO:0005886">
    <property type="term" value="C:plasma membrane"/>
    <property type="evidence" value="ECO:0007669"/>
    <property type="project" value="TreeGrafter"/>
</dbReference>
<keyword evidence="4" id="KW-0812">Transmembrane</keyword>
<sequence>MADDSSSDEEKTEDATPRRLEKAREEGQVARSRELATFMLLLAGVLGLASLGGTLYDQIGGVMEQAFLFDRRQAMETSPMLAEALMLGRHTLISLLPLFLLLTVVALVAPALLGAG</sequence>
<keyword evidence="5" id="KW-0966">Cell projection</keyword>
<keyword evidence="4" id="KW-0472">Membrane</keyword>
<accession>A0A1B8NZI6</accession>
<name>A0A1B8NZI6_HALEL</name>
<evidence type="ECO:0000256" key="4">
    <source>
        <dbReference type="SAM" id="Phobius"/>
    </source>
</evidence>
<evidence type="ECO:0000313" key="6">
    <source>
        <dbReference type="Proteomes" id="UP000092504"/>
    </source>
</evidence>
<keyword evidence="4" id="KW-1133">Transmembrane helix</keyword>
<keyword evidence="2" id="KW-0813">Transport</keyword>
<evidence type="ECO:0000313" key="5">
    <source>
        <dbReference type="EMBL" id="OBX35447.1"/>
    </source>
</evidence>
<protein>
    <recommendedName>
        <fullName evidence="1">Flagellar biosynthetic protein FlhB</fullName>
    </recommendedName>
</protein>
<proteinExistence type="predicted"/>
<keyword evidence="2" id="KW-0653">Protein transport</keyword>
<dbReference type="InterPro" id="IPR006135">
    <property type="entry name" value="T3SS_substrate_exporter"/>
</dbReference>
<dbReference type="PANTHER" id="PTHR30531">
    <property type="entry name" value="FLAGELLAR BIOSYNTHETIC PROTEIN FLHB"/>
    <property type="match status" value="1"/>
</dbReference>
<evidence type="ECO:0000256" key="1">
    <source>
        <dbReference type="ARBA" id="ARBA00021622"/>
    </source>
</evidence>
<dbReference type="GO" id="GO:0009306">
    <property type="term" value="P:protein secretion"/>
    <property type="evidence" value="ECO:0007669"/>
    <property type="project" value="InterPro"/>
</dbReference>
<feature type="compositionally biased region" description="Basic and acidic residues" evidence="3">
    <location>
        <begin position="13"/>
        <end position="28"/>
    </location>
</feature>
<feature type="transmembrane region" description="Helical" evidence="4">
    <location>
        <begin position="92"/>
        <end position="113"/>
    </location>
</feature>
<keyword evidence="2" id="KW-1006">Bacterial flagellum protein export</keyword>
<dbReference type="Proteomes" id="UP000092504">
    <property type="component" value="Unassembled WGS sequence"/>
</dbReference>
<evidence type="ECO:0000256" key="3">
    <source>
        <dbReference type="SAM" id="MobiDB-lite"/>
    </source>
</evidence>
<keyword evidence="5" id="KW-0282">Flagellum</keyword>
<dbReference type="EMBL" id="MAJD01000002">
    <property type="protein sequence ID" value="OBX35447.1"/>
    <property type="molecule type" value="Genomic_DNA"/>
</dbReference>
<keyword evidence="5" id="KW-0969">Cilium</keyword>
<dbReference type="Pfam" id="PF01312">
    <property type="entry name" value="Bac_export_2"/>
    <property type="match status" value="1"/>
</dbReference>
<feature type="region of interest" description="Disordered" evidence="3">
    <location>
        <begin position="1"/>
        <end position="28"/>
    </location>
</feature>
<gene>
    <name evidence="5" type="primary">flhB_2</name>
    <name evidence="5" type="ORF">A8U91_04520</name>
</gene>
<reference evidence="5 6" key="1">
    <citation type="submission" date="2016-06" db="EMBL/GenBank/DDBJ databases">
        <title>Genome sequence of halotolerant plant growth promoting strain of Halomonas elongata HEK1 isolated from salterns of Rann of Kutch, Gujarat, India.</title>
        <authorList>
            <person name="Gaba S."/>
            <person name="Singh R.N."/>
            <person name="Abrol S."/>
            <person name="Kaushik R."/>
            <person name="Saxena A.K."/>
        </authorList>
    </citation>
    <scope>NUCLEOTIDE SEQUENCE [LARGE SCALE GENOMIC DNA]</scope>
    <source>
        <strain evidence="5 6">HEK1</strain>
    </source>
</reference>
<dbReference type="AlphaFoldDB" id="A0A1B8NZI6"/>